<keyword evidence="14" id="KW-1185">Reference proteome</keyword>
<keyword evidence="9" id="KW-0496">Mitochondrion</keyword>
<keyword evidence="10 12" id="KW-0472">Membrane</keyword>
<dbReference type="GO" id="GO:0005743">
    <property type="term" value="C:mitochondrial inner membrane"/>
    <property type="evidence" value="ECO:0007669"/>
    <property type="project" value="UniProtKB-SubCell"/>
</dbReference>
<evidence type="ECO:0000256" key="6">
    <source>
        <dbReference type="ARBA" id="ARBA00022946"/>
    </source>
</evidence>
<dbReference type="Gene3D" id="1.10.442.10">
    <property type="entry name" value="Cytochrome c oxidase subunit IV"/>
    <property type="match status" value="1"/>
</dbReference>
<evidence type="ECO:0000256" key="4">
    <source>
        <dbReference type="ARBA" id="ARBA00022692"/>
    </source>
</evidence>
<evidence type="ECO:0000256" key="7">
    <source>
        <dbReference type="ARBA" id="ARBA00022989"/>
    </source>
</evidence>
<keyword evidence="6" id="KW-0809">Transit peptide</keyword>
<protein>
    <recommendedName>
        <fullName evidence="11">Cytochrome c oxidase polypeptide V</fullName>
    </recommendedName>
</protein>
<reference evidence="13 14" key="1">
    <citation type="submission" date="2019-09" db="EMBL/GenBank/DDBJ databases">
        <title>Draft genome of the ectomycorrhizal ascomycete Sphaerosporella brunnea.</title>
        <authorList>
            <consortium name="DOE Joint Genome Institute"/>
            <person name="Benucci G.M."/>
            <person name="Marozzi G."/>
            <person name="Antonielli L."/>
            <person name="Sanchez S."/>
            <person name="Marco P."/>
            <person name="Wang X."/>
            <person name="Falini L.B."/>
            <person name="Barry K."/>
            <person name="Haridas S."/>
            <person name="Lipzen A."/>
            <person name="Labutti K."/>
            <person name="Grigoriev I.V."/>
            <person name="Murat C."/>
            <person name="Martin F."/>
            <person name="Albertini E."/>
            <person name="Donnini D."/>
            <person name="Bonito G."/>
        </authorList>
    </citation>
    <scope>NUCLEOTIDE SEQUENCE [LARGE SCALE GENOMIC DNA]</scope>
    <source>
        <strain evidence="13 14">Sb_GMNB300</strain>
    </source>
</reference>
<dbReference type="InterPro" id="IPR004203">
    <property type="entry name" value="Cyt_c_oxidase_su4_fam"/>
</dbReference>
<evidence type="ECO:0000256" key="10">
    <source>
        <dbReference type="ARBA" id="ARBA00023136"/>
    </source>
</evidence>
<evidence type="ECO:0000313" key="13">
    <source>
        <dbReference type="EMBL" id="KAA8895713.1"/>
    </source>
</evidence>
<dbReference type="FunCoup" id="A0A5J5EKJ0">
    <property type="interactions" value="101"/>
</dbReference>
<evidence type="ECO:0000256" key="2">
    <source>
        <dbReference type="ARBA" id="ARBA00004673"/>
    </source>
</evidence>
<dbReference type="PANTHER" id="PTHR10707:SF10">
    <property type="entry name" value="CYTOCHROME C OXIDASE SUBUNIT 4"/>
    <property type="match status" value="1"/>
</dbReference>
<evidence type="ECO:0000313" key="14">
    <source>
        <dbReference type="Proteomes" id="UP000326924"/>
    </source>
</evidence>
<dbReference type="EMBL" id="VXIS01000248">
    <property type="protein sequence ID" value="KAA8895713.1"/>
    <property type="molecule type" value="Genomic_DNA"/>
</dbReference>
<comment type="similarity">
    <text evidence="3">Belongs to the cytochrome c oxidase IV family.</text>
</comment>
<evidence type="ECO:0000256" key="1">
    <source>
        <dbReference type="ARBA" id="ARBA00004434"/>
    </source>
</evidence>
<dbReference type="Pfam" id="PF02936">
    <property type="entry name" value="COX4"/>
    <property type="match status" value="1"/>
</dbReference>
<dbReference type="InParanoid" id="A0A5J5EKJ0"/>
<keyword evidence="7 12" id="KW-1133">Transmembrane helix</keyword>
<comment type="subcellular location">
    <subcellularLocation>
        <location evidence="1">Mitochondrion inner membrane</location>
        <topology evidence="1">Single-pass membrane protein</topology>
    </subcellularLocation>
</comment>
<dbReference type="Proteomes" id="UP000326924">
    <property type="component" value="Unassembled WGS sequence"/>
</dbReference>
<dbReference type="FunFam" id="1.10.442.10:FF:000002">
    <property type="entry name" value="Cytochrome c oxidase subunit V"/>
    <property type="match status" value="1"/>
</dbReference>
<accession>A0A5J5EKJ0</accession>
<evidence type="ECO:0000256" key="11">
    <source>
        <dbReference type="ARBA" id="ARBA00081365"/>
    </source>
</evidence>
<dbReference type="InterPro" id="IPR036639">
    <property type="entry name" value="Cyt_c_oxidase_su4_sf"/>
</dbReference>
<evidence type="ECO:0000256" key="5">
    <source>
        <dbReference type="ARBA" id="ARBA00022792"/>
    </source>
</evidence>
<name>A0A5J5EKJ0_9PEZI</name>
<dbReference type="OrthoDB" id="186013at2759"/>
<sequence>MIRSSLLRASRLTPTAIASVRSRGNSSYAVSNVTLADIEKRWENMPPAEQAELWMQLRDRMKGSWSELTSQEKKASYYIAFGPHGPRAVPPPGEGSKVFLYTMLGVGVSFLTFYAIRLGGRPAPKTMTKEWQEASDEYLKEQKVEPITGLSMVQN</sequence>
<keyword evidence="5" id="KW-0999">Mitochondrion inner membrane</keyword>
<dbReference type="SUPFAM" id="SSF81406">
    <property type="entry name" value="Mitochondrial cytochrome c oxidase subunit IV"/>
    <property type="match status" value="1"/>
</dbReference>
<dbReference type="GO" id="GO:0006123">
    <property type="term" value="P:mitochondrial electron transport, cytochrome c to oxygen"/>
    <property type="evidence" value="ECO:0007669"/>
    <property type="project" value="InterPro"/>
</dbReference>
<comment type="pathway">
    <text evidence="2">Energy metabolism; oxidative phosphorylation.</text>
</comment>
<comment type="caution">
    <text evidence="13">The sequence shown here is derived from an EMBL/GenBank/DDBJ whole genome shotgun (WGS) entry which is preliminary data.</text>
</comment>
<dbReference type="PANTHER" id="PTHR10707">
    <property type="entry name" value="CYTOCHROME C OXIDASE SUBUNIT IV"/>
    <property type="match status" value="1"/>
</dbReference>
<evidence type="ECO:0000256" key="8">
    <source>
        <dbReference type="ARBA" id="ARBA00023002"/>
    </source>
</evidence>
<keyword evidence="4 12" id="KW-0812">Transmembrane</keyword>
<keyword evidence="8" id="KW-0560">Oxidoreductase</keyword>
<dbReference type="GO" id="GO:0045277">
    <property type="term" value="C:respiratory chain complex IV"/>
    <property type="evidence" value="ECO:0007669"/>
    <property type="project" value="InterPro"/>
</dbReference>
<dbReference type="CDD" id="cd00922">
    <property type="entry name" value="Cyt_c_Oxidase_IV"/>
    <property type="match status" value="1"/>
</dbReference>
<gene>
    <name evidence="13" type="ORF">FN846DRAFT_784681</name>
</gene>
<evidence type="ECO:0000256" key="12">
    <source>
        <dbReference type="SAM" id="Phobius"/>
    </source>
</evidence>
<evidence type="ECO:0000256" key="9">
    <source>
        <dbReference type="ARBA" id="ARBA00023128"/>
    </source>
</evidence>
<dbReference type="GO" id="GO:0016491">
    <property type="term" value="F:oxidoreductase activity"/>
    <property type="evidence" value="ECO:0007669"/>
    <property type="project" value="UniProtKB-KW"/>
</dbReference>
<organism evidence="13 14">
    <name type="scientific">Sphaerosporella brunnea</name>
    <dbReference type="NCBI Taxonomy" id="1250544"/>
    <lineage>
        <taxon>Eukaryota</taxon>
        <taxon>Fungi</taxon>
        <taxon>Dikarya</taxon>
        <taxon>Ascomycota</taxon>
        <taxon>Pezizomycotina</taxon>
        <taxon>Pezizomycetes</taxon>
        <taxon>Pezizales</taxon>
        <taxon>Pyronemataceae</taxon>
        <taxon>Sphaerosporella</taxon>
    </lineage>
</organism>
<dbReference type="AlphaFoldDB" id="A0A5J5EKJ0"/>
<evidence type="ECO:0000256" key="3">
    <source>
        <dbReference type="ARBA" id="ARBA00008135"/>
    </source>
</evidence>
<proteinExistence type="inferred from homology"/>
<feature type="transmembrane region" description="Helical" evidence="12">
    <location>
        <begin position="98"/>
        <end position="116"/>
    </location>
</feature>